<evidence type="ECO:0000313" key="1">
    <source>
        <dbReference type="EMBL" id="MBF6354795.1"/>
    </source>
</evidence>
<dbReference type="RefSeq" id="WP_195001493.1">
    <property type="nucleotide sequence ID" value="NZ_JADLQN010000001.1"/>
</dbReference>
<proteinExistence type="predicted"/>
<gene>
    <name evidence="1" type="ORF">IU449_09600</name>
</gene>
<protein>
    <submittedName>
        <fullName evidence="1">Uncharacterized protein</fullName>
    </submittedName>
</protein>
<sequence>MLRYYVKVHCCGPEWLVHVPAVDRWTLTGDKRSIEATAQQLIADVTGKGVESFTVDLVAGRAIGSAAEFAPSINGVLQRWSQPGM</sequence>
<name>A0ABS0D8J8_9NOCA</name>
<evidence type="ECO:0000313" key="2">
    <source>
        <dbReference type="Proteomes" id="UP000707731"/>
    </source>
</evidence>
<keyword evidence="2" id="KW-1185">Reference proteome</keyword>
<dbReference type="Proteomes" id="UP000707731">
    <property type="component" value="Unassembled WGS sequence"/>
</dbReference>
<reference evidence="1 2" key="1">
    <citation type="submission" date="2020-10" db="EMBL/GenBank/DDBJ databases">
        <title>Identification of Nocardia species via Next-generation sequencing and recognition of intraspecies genetic diversity.</title>
        <authorList>
            <person name="Li P."/>
            <person name="Li P."/>
            <person name="Lu B."/>
        </authorList>
    </citation>
    <scope>NUCLEOTIDE SEQUENCE [LARGE SCALE GENOMIC DNA]</scope>
    <source>
        <strain evidence="1 2">BJ06-0143</strain>
    </source>
</reference>
<accession>A0ABS0D8J8</accession>
<organism evidence="1 2">
    <name type="scientific">Nocardia higoensis</name>
    <dbReference type="NCBI Taxonomy" id="228599"/>
    <lineage>
        <taxon>Bacteria</taxon>
        <taxon>Bacillati</taxon>
        <taxon>Actinomycetota</taxon>
        <taxon>Actinomycetes</taxon>
        <taxon>Mycobacteriales</taxon>
        <taxon>Nocardiaceae</taxon>
        <taxon>Nocardia</taxon>
    </lineage>
</organism>
<comment type="caution">
    <text evidence="1">The sequence shown here is derived from an EMBL/GenBank/DDBJ whole genome shotgun (WGS) entry which is preliminary data.</text>
</comment>
<dbReference type="EMBL" id="JADLQN010000001">
    <property type="protein sequence ID" value="MBF6354795.1"/>
    <property type="molecule type" value="Genomic_DNA"/>
</dbReference>